<evidence type="ECO:0000313" key="3">
    <source>
        <dbReference type="EMBL" id="PKZ29337.1"/>
    </source>
</evidence>
<dbReference type="InterPro" id="IPR036868">
    <property type="entry name" value="TusA-like_sf"/>
</dbReference>
<reference evidence="3 4" key="1">
    <citation type="submission" date="2017-12" db="EMBL/GenBank/DDBJ databases">
        <title>Phylogenetic diversity of female urinary microbiome.</title>
        <authorList>
            <person name="Thomas-White K."/>
            <person name="Wolfe A.J."/>
        </authorList>
    </citation>
    <scope>NUCLEOTIDE SEQUENCE [LARGE SCALE GENOMIC DNA]</scope>
    <source>
        <strain evidence="3 4">UMB0112</strain>
    </source>
</reference>
<dbReference type="EMBL" id="PKHU01000003">
    <property type="protein sequence ID" value="PKZ29337.1"/>
    <property type="molecule type" value="Genomic_DNA"/>
</dbReference>
<evidence type="ECO:0000313" key="4">
    <source>
        <dbReference type="Proteomes" id="UP000234639"/>
    </source>
</evidence>
<dbReference type="SUPFAM" id="SSF75169">
    <property type="entry name" value="DsrEFH-like"/>
    <property type="match status" value="1"/>
</dbReference>
<organism evidence="3 4">
    <name type="scientific">Campylobacter ureolyticus</name>
    <dbReference type="NCBI Taxonomy" id="827"/>
    <lineage>
        <taxon>Bacteria</taxon>
        <taxon>Pseudomonadati</taxon>
        <taxon>Campylobacterota</taxon>
        <taxon>Epsilonproteobacteria</taxon>
        <taxon>Campylobacterales</taxon>
        <taxon>Campylobacteraceae</taxon>
        <taxon>Campylobacter</taxon>
    </lineage>
</organism>
<comment type="caution">
    <text evidence="3">The sequence shown here is derived from an EMBL/GenBank/DDBJ whole genome shotgun (WGS) entry which is preliminary data.</text>
</comment>
<dbReference type="PANTHER" id="PTHR33279">
    <property type="entry name" value="SULFUR CARRIER PROTEIN YEDF-RELATED"/>
    <property type="match status" value="1"/>
</dbReference>
<dbReference type="RefSeq" id="WP_024961516.1">
    <property type="nucleotide sequence ID" value="NZ_CABMOL010000001.1"/>
</dbReference>
<dbReference type="Pfam" id="PF01206">
    <property type="entry name" value="TusA"/>
    <property type="match status" value="1"/>
</dbReference>
<dbReference type="GO" id="GO:0016740">
    <property type="term" value="F:transferase activity"/>
    <property type="evidence" value="ECO:0007669"/>
    <property type="project" value="UniProtKB-KW"/>
</dbReference>
<dbReference type="NCBIfam" id="TIGR03527">
    <property type="entry name" value="selenium_YedF"/>
    <property type="match status" value="1"/>
</dbReference>
<dbReference type="InterPro" id="IPR019870">
    <property type="entry name" value="Se_metab_YedF"/>
</dbReference>
<protein>
    <submittedName>
        <fullName evidence="3">Sulfurtransferase-like selenium metabolism protein YedF</fullName>
    </submittedName>
</protein>
<dbReference type="CDD" id="cd00291">
    <property type="entry name" value="SirA_YedF_YeeD"/>
    <property type="match status" value="1"/>
</dbReference>
<evidence type="ECO:0000259" key="2">
    <source>
        <dbReference type="Pfam" id="PF01206"/>
    </source>
</evidence>
<evidence type="ECO:0000256" key="1">
    <source>
        <dbReference type="ARBA" id="ARBA00008984"/>
    </source>
</evidence>
<proteinExistence type="inferred from homology"/>
<dbReference type="InterPro" id="IPR027396">
    <property type="entry name" value="DsrEFH-like"/>
</dbReference>
<name>A0A2I1NAD0_9BACT</name>
<feature type="domain" description="UPF0033" evidence="2">
    <location>
        <begin position="2"/>
        <end position="66"/>
    </location>
</feature>
<keyword evidence="3" id="KW-0808">Transferase</keyword>
<gene>
    <name evidence="3" type="primary">yedF</name>
    <name evidence="3" type="ORF">CYJ41_02960</name>
</gene>
<accession>A0A2I1NAD0</accession>
<comment type="similarity">
    <text evidence="1">Belongs to the sulfur carrier protein TusA family.</text>
</comment>
<sequence length="198" mass="22150">MKIDCKNLECPAPLIKTKEALESLKIGESLEILVNSIPPRENIKRFLNTNELSCEISEKNGETLIKTIKTKNLISTSTDGYNCEISPQKRKKVIFLNEDRTGSGEVGKNLLSKFLGAILNLDNKPVAIICVNNAVFMTTDRSHVSYQVLKKLEENGIKIYSCGSCLEAYKLVDKLSIGEITNAYEVMQMLSEFEVIKL</sequence>
<dbReference type="AlphaFoldDB" id="A0A2I1NAD0"/>
<dbReference type="Proteomes" id="UP000234639">
    <property type="component" value="Unassembled WGS sequence"/>
</dbReference>
<dbReference type="PANTHER" id="PTHR33279:SF6">
    <property type="entry name" value="SULFUR CARRIER PROTEIN YEDF-RELATED"/>
    <property type="match status" value="1"/>
</dbReference>
<dbReference type="Gene3D" id="3.30.110.40">
    <property type="entry name" value="TusA-like domain"/>
    <property type="match status" value="1"/>
</dbReference>
<dbReference type="SUPFAM" id="SSF64307">
    <property type="entry name" value="SirA-like"/>
    <property type="match status" value="1"/>
</dbReference>
<dbReference type="InterPro" id="IPR001455">
    <property type="entry name" value="TusA-like"/>
</dbReference>